<reference evidence="2 3" key="1">
    <citation type="journal article" date="2014" name="Genome Biol. Evol.">
        <title>The genome of the myxosporean Thelohanellus kitauei shows adaptations to nutrient acquisition within its fish host.</title>
        <authorList>
            <person name="Yang Y."/>
            <person name="Xiong J."/>
            <person name="Zhou Z."/>
            <person name="Huo F."/>
            <person name="Miao W."/>
            <person name="Ran C."/>
            <person name="Liu Y."/>
            <person name="Zhang J."/>
            <person name="Feng J."/>
            <person name="Wang M."/>
            <person name="Wang M."/>
            <person name="Wang L."/>
            <person name="Yao B."/>
        </authorList>
    </citation>
    <scope>NUCLEOTIDE SEQUENCE [LARGE SCALE GENOMIC DNA]</scope>
    <source>
        <strain evidence="2">Wuqing</strain>
    </source>
</reference>
<dbReference type="InterPro" id="IPR036278">
    <property type="entry name" value="Sialidase_sf"/>
</dbReference>
<dbReference type="OrthoDB" id="5949766at2759"/>
<evidence type="ECO:0000313" key="3">
    <source>
        <dbReference type="Proteomes" id="UP000031668"/>
    </source>
</evidence>
<gene>
    <name evidence="2" type="ORF">RF11_08351</name>
</gene>
<dbReference type="PANTHER" id="PTHR12106">
    <property type="entry name" value="SORTILIN RELATED"/>
    <property type="match status" value="1"/>
</dbReference>
<name>A0A0C2MJ57_THEKT</name>
<dbReference type="GO" id="GO:0016020">
    <property type="term" value="C:membrane"/>
    <property type="evidence" value="ECO:0007669"/>
    <property type="project" value="TreeGrafter"/>
</dbReference>
<keyword evidence="2" id="KW-0675">Receptor</keyword>
<dbReference type="PANTHER" id="PTHR12106:SF27">
    <property type="entry name" value="SORTILIN-RELATED RECEPTOR"/>
    <property type="match status" value="1"/>
</dbReference>
<evidence type="ECO:0000259" key="1">
    <source>
        <dbReference type="Pfam" id="PF15901"/>
    </source>
</evidence>
<feature type="domain" description="Sortilin C-terminal" evidence="1">
    <location>
        <begin position="163"/>
        <end position="290"/>
    </location>
</feature>
<dbReference type="GO" id="GO:0005794">
    <property type="term" value="C:Golgi apparatus"/>
    <property type="evidence" value="ECO:0007669"/>
    <property type="project" value="TreeGrafter"/>
</dbReference>
<accession>A0A0C2MJ57</accession>
<sequence length="443" mass="51721">MRSGKCPFVVNPYLHGVIYANLKINDFKTRTFVSLDNGRNFMSIEFKRNSLECDETDCGVELDLKCSLDFMKQSFPDRWIVKFEGTFHIKGTTSRHIFISFNGGKNWKKLDSQIEKLVIVNRGGLIYDEGRKWYKINVGANKFIDLIPLAYPNNLVIATLNFDSPKNIYSLFLFNFTHILNNPCQSDGYEIWYLPRYYGHCFQGWKVSYLKKKPFEICFDDRTSIQPDIEPCPCSLEDFPCKPNYYSEDNFCVRDPVSKLDNSKKTCPEGTKPLARWNGFAQLDPDSCQPRRTLLDPQSGYYDYCISENFSIRIFVFTNEELIESRLDYKGNYIPASHFKKHILPLSIDVDTPITYDIGRKSIYTYQNHTIIRFKTKNGSFSSDKFSIYLFSFDVISMEYDSLTSLLFLLDDQYRLFAVSIKENYIKLLSQNVTSFTYHTHTL</sequence>
<protein>
    <submittedName>
        <fullName evidence="2">VPS10 domain-containing receptor SorCS1</fullName>
    </submittedName>
</protein>
<dbReference type="SUPFAM" id="SSF50939">
    <property type="entry name" value="Sialidases"/>
    <property type="match status" value="1"/>
</dbReference>
<dbReference type="GO" id="GO:0006892">
    <property type="term" value="P:post-Golgi vesicle-mediated transport"/>
    <property type="evidence" value="ECO:0007669"/>
    <property type="project" value="TreeGrafter"/>
</dbReference>
<keyword evidence="3" id="KW-1185">Reference proteome</keyword>
<dbReference type="InterPro" id="IPR031777">
    <property type="entry name" value="Sortilin_C"/>
</dbReference>
<dbReference type="AlphaFoldDB" id="A0A0C2MJ57"/>
<comment type="caution">
    <text evidence="2">The sequence shown here is derived from an EMBL/GenBank/DDBJ whole genome shotgun (WGS) entry which is preliminary data.</text>
</comment>
<dbReference type="InterPro" id="IPR050310">
    <property type="entry name" value="VPS10-sortilin"/>
</dbReference>
<evidence type="ECO:0000313" key="2">
    <source>
        <dbReference type="EMBL" id="KII64385.1"/>
    </source>
</evidence>
<dbReference type="EMBL" id="JWZT01004318">
    <property type="protein sequence ID" value="KII64385.1"/>
    <property type="molecule type" value="Genomic_DNA"/>
</dbReference>
<proteinExistence type="predicted"/>
<dbReference type="Pfam" id="PF15901">
    <property type="entry name" value="Sortilin_C"/>
    <property type="match status" value="1"/>
</dbReference>
<dbReference type="Proteomes" id="UP000031668">
    <property type="component" value="Unassembled WGS sequence"/>
</dbReference>
<organism evidence="2 3">
    <name type="scientific">Thelohanellus kitauei</name>
    <name type="common">Myxosporean</name>
    <dbReference type="NCBI Taxonomy" id="669202"/>
    <lineage>
        <taxon>Eukaryota</taxon>
        <taxon>Metazoa</taxon>
        <taxon>Cnidaria</taxon>
        <taxon>Myxozoa</taxon>
        <taxon>Myxosporea</taxon>
        <taxon>Bivalvulida</taxon>
        <taxon>Platysporina</taxon>
        <taxon>Myxobolidae</taxon>
        <taxon>Thelohanellus</taxon>
    </lineage>
</organism>